<dbReference type="InterPro" id="IPR007603">
    <property type="entry name" value="Choline_transptr-like"/>
</dbReference>
<feature type="transmembrane region" description="Helical" evidence="6">
    <location>
        <begin position="257"/>
        <end position="278"/>
    </location>
</feature>
<comment type="similarity">
    <text evidence="2 6">Belongs to the CTL (choline transporter-like) family.</text>
</comment>
<feature type="transmembrane region" description="Helical" evidence="6">
    <location>
        <begin position="284"/>
        <end position="306"/>
    </location>
</feature>
<evidence type="ECO:0000256" key="1">
    <source>
        <dbReference type="ARBA" id="ARBA00004141"/>
    </source>
</evidence>
<evidence type="ECO:0000313" key="7">
    <source>
        <dbReference type="EMBL" id="RZC36197.1"/>
    </source>
</evidence>
<evidence type="ECO:0000256" key="4">
    <source>
        <dbReference type="ARBA" id="ARBA00022989"/>
    </source>
</evidence>
<feature type="transmembrane region" description="Helical" evidence="6">
    <location>
        <begin position="158"/>
        <end position="180"/>
    </location>
</feature>
<keyword evidence="4 6" id="KW-1133">Transmembrane helix</keyword>
<keyword evidence="8" id="KW-1185">Reference proteome</keyword>
<keyword evidence="5 6" id="KW-0472">Membrane</keyword>
<name>A0A482VVC1_ASBVE</name>
<evidence type="ECO:0000256" key="5">
    <source>
        <dbReference type="ARBA" id="ARBA00023136"/>
    </source>
</evidence>
<feature type="transmembrane region" description="Helical" evidence="6">
    <location>
        <begin position="119"/>
        <end position="138"/>
    </location>
</feature>
<protein>
    <recommendedName>
        <fullName evidence="6">Choline transporter-like protein</fullName>
    </recommendedName>
</protein>
<dbReference type="PANTHER" id="PTHR12385:SF96">
    <property type="entry name" value="CHOLINE TRANSPORTER-LIKE PROTEIN"/>
    <property type="match status" value="1"/>
</dbReference>
<gene>
    <name evidence="7" type="ORF">BDFB_001998</name>
</gene>
<dbReference type="GO" id="GO:0022857">
    <property type="term" value="F:transmembrane transporter activity"/>
    <property type="evidence" value="ECO:0007669"/>
    <property type="project" value="UniProtKB-UniRule"/>
</dbReference>
<keyword evidence="3 6" id="KW-0812">Transmembrane</keyword>
<evidence type="ECO:0000256" key="3">
    <source>
        <dbReference type="ARBA" id="ARBA00022692"/>
    </source>
</evidence>
<sequence>IPFFGYALAKSDIRRYFYGYDACGNMCGFNNSKIDGITCSGKDYKLRPISGFMKKCSNRDIVTIIQIITLVLFFSSNAWLITSREFNKISDEEYKYQISGVMIFTIVFNVIMTSWTMHFVTGLQYMVISGSVAAWYFAKNKQYLDAPICTSIHNAFKFHVGTVAFGSSILIIMDIIRALIRALVNNDKLRCVLECCCENVEAFLKFLSKNAYIETCMWWITLFTIHGQSFLRSGKRAAKLLLTNAASVIAINSVGDFVLGMVIFVLLCISTGISVTLFMSTEHFWFPSVICFFINIVIISFTFAIFETTIDTLFICFCEDKVINDGLSKPYYMSRGLMEFVENSKKVYGNKDQP</sequence>
<feature type="non-terminal residue" evidence="7">
    <location>
        <position position="1"/>
    </location>
</feature>
<comment type="caution">
    <text evidence="7">The sequence shown here is derived from an EMBL/GenBank/DDBJ whole genome shotgun (WGS) entry which is preliminary data.</text>
</comment>
<evidence type="ECO:0000256" key="6">
    <source>
        <dbReference type="RuleBase" id="RU368066"/>
    </source>
</evidence>
<comment type="subcellular location">
    <subcellularLocation>
        <location evidence="6">Cell membrane</location>
        <topology evidence="6">Multi-pass membrane protein</topology>
    </subcellularLocation>
    <subcellularLocation>
        <location evidence="1">Membrane</location>
        <topology evidence="1">Multi-pass membrane protein</topology>
    </subcellularLocation>
</comment>
<dbReference type="PANTHER" id="PTHR12385">
    <property type="entry name" value="CHOLINE TRANSPORTER-LIKE (SLC FAMILY 44)"/>
    <property type="match status" value="1"/>
</dbReference>
<feature type="transmembrane region" description="Helical" evidence="6">
    <location>
        <begin position="61"/>
        <end position="82"/>
    </location>
</feature>
<reference evidence="7 8" key="1">
    <citation type="submission" date="2017-03" db="EMBL/GenBank/DDBJ databases">
        <title>Genome of the blue death feigning beetle - Asbolus verrucosus.</title>
        <authorList>
            <person name="Rider S.D."/>
        </authorList>
    </citation>
    <scope>NUCLEOTIDE SEQUENCE [LARGE SCALE GENOMIC DNA]</scope>
    <source>
        <strain evidence="7">Butters</strain>
        <tissue evidence="7">Head and leg muscle</tissue>
    </source>
</reference>
<feature type="transmembrane region" description="Helical" evidence="6">
    <location>
        <begin position="94"/>
        <end position="112"/>
    </location>
</feature>
<dbReference type="Proteomes" id="UP000292052">
    <property type="component" value="Unassembled WGS sequence"/>
</dbReference>
<dbReference type="EMBL" id="QDEB01064281">
    <property type="protein sequence ID" value="RZC36197.1"/>
    <property type="molecule type" value="Genomic_DNA"/>
</dbReference>
<dbReference type="GO" id="GO:0005886">
    <property type="term" value="C:plasma membrane"/>
    <property type="evidence" value="ECO:0007669"/>
    <property type="project" value="UniProtKB-SubCell"/>
</dbReference>
<dbReference type="OrthoDB" id="420519at2759"/>
<evidence type="ECO:0000256" key="2">
    <source>
        <dbReference type="ARBA" id="ARBA00007168"/>
    </source>
</evidence>
<accession>A0A482VVC1</accession>
<proteinExistence type="inferred from homology"/>
<organism evidence="7 8">
    <name type="scientific">Asbolus verrucosus</name>
    <name type="common">Desert ironclad beetle</name>
    <dbReference type="NCBI Taxonomy" id="1661398"/>
    <lineage>
        <taxon>Eukaryota</taxon>
        <taxon>Metazoa</taxon>
        <taxon>Ecdysozoa</taxon>
        <taxon>Arthropoda</taxon>
        <taxon>Hexapoda</taxon>
        <taxon>Insecta</taxon>
        <taxon>Pterygota</taxon>
        <taxon>Neoptera</taxon>
        <taxon>Endopterygota</taxon>
        <taxon>Coleoptera</taxon>
        <taxon>Polyphaga</taxon>
        <taxon>Cucujiformia</taxon>
        <taxon>Tenebrionidae</taxon>
        <taxon>Pimeliinae</taxon>
        <taxon>Asbolus</taxon>
    </lineage>
</organism>
<comment type="caution">
    <text evidence="6">Lacks conserved residue(s) required for the propagation of feature annotation.</text>
</comment>
<comment type="function">
    <text evidence="6">Choline transporter.</text>
</comment>
<dbReference type="AlphaFoldDB" id="A0A482VVC1"/>
<evidence type="ECO:0000313" key="8">
    <source>
        <dbReference type="Proteomes" id="UP000292052"/>
    </source>
</evidence>
<dbReference type="Pfam" id="PF04515">
    <property type="entry name" value="Choline_transpo"/>
    <property type="match status" value="1"/>
</dbReference>